<dbReference type="SUPFAM" id="SSF52540">
    <property type="entry name" value="P-loop containing nucleoside triphosphate hydrolases"/>
    <property type="match status" value="2"/>
</dbReference>
<evidence type="ECO:0000256" key="9">
    <source>
        <dbReference type="ARBA" id="ARBA00023069"/>
    </source>
</evidence>
<dbReference type="InterPro" id="IPR027417">
    <property type="entry name" value="P-loop_NTPase"/>
</dbReference>
<keyword evidence="10" id="KW-0505">Motor protein</keyword>
<dbReference type="Pfam" id="PF03028">
    <property type="entry name" value="Dynein_heavy"/>
    <property type="match status" value="1"/>
</dbReference>
<keyword evidence="22" id="KW-1185">Reference proteome</keyword>
<evidence type="ECO:0000259" key="16">
    <source>
        <dbReference type="Pfam" id="PF12780"/>
    </source>
</evidence>
<evidence type="ECO:0000256" key="11">
    <source>
        <dbReference type="ARBA" id="ARBA00023212"/>
    </source>
</evidence>
<dbReference type="Pfam" id="PF18199">
    <property type="entry name" value="Dynein_C"/>
    <property type="match status" value="1"/>
</dbReference>
<dbReference type="InterPro" id="IPR041589">
    <property type="entry name" value="DNAH3_AAA_lid_1"/>
</dbReference>
<dbReference type="Pfam" id="PF12780">
    <property type="entry name" value="AAA_8"/>
    <property type="match status" value="1"/>
</dbReference>
<dbReference type="Gene3D" id="1.10.8.1220">
    <property type="match status" value="1"/>
</dbReference>
<dbReference type="Gene3D" id="1.20.920.30">
    <property type="match status" value="1"/>
</dbReference>
<dbReference type="Pfam" id="PF12775">
    <property type="entry name" value="AAA_7"/>
    <property type="match status" value="1"/>
</dbReference>
<dbReference type="InterPro" id="IPR004273">
    <property type="entry name" value="Dynein_heavy_D6_P-loop"/>
</dbReference>
<dbReference type="FunFam" id="3.10.490.20:FF:000001">
    <property type="entry name" value="dynein heavy chain 7, axonemal"/>
    <property type="match status" value="1"/>
</dbReference>
<dbReference type="FunFam" id="1.20.1270.280:FF:000001">
    <property type="entry name" value="dynein heavy chain 7, axonemal"/>
    <property type="match status" value="1"/>
</dbReference>
<comment type="similarity">
    <text evidence="2">Belongs to the dynein heavy chain family.</text>
</comment>
<feature type="domain" description="Dynein heavy chain AAA lid" evidence="19">
    <location>
        <begin position="1514"/>
        <end position="1652"/>
    </location>
</feature>
<dbReference type="FunFam" id="1.10.8.720:FF:000001">
    <property type="entry name" value="dynein heavy chain 7, axonemal"/>
    <property type="match status" value="1"/>
</dbReference>
<feature type="domain" description="Dynein heavy chain ATP-binding dynein motor region" evidence="17">
    <location>
        <begin position="946"/>
        <end position="1166"/>
    </location>
</feature>
<dbReference type="Gene3D" id="1.10.8.720">
    <property type="entry name" value="Region D6 of dynein motor"/>
    <property type="match status" value="1"/>
</dbReference>
<dbReference type="InterPro" id="IPR026983">
    <property type="entry name" value="DHC"/>
</dbReference>
<feature type="coiled-coil region" evidence="13">
    <location>
        <begin position="798"/>
        <end position="849"/>
    </location>
</feature>
<dbReference type="Gene3D" id="1.20.920.20">
    <property type="match status" value="1"/>
</dbReference>
<dbReference type="GO" id="GO:0051959">
    <property type="term" value="F:dynein light intermediate chain binding"/>
    <property type="evidence" value="ECO:0007669"/>
    <property type="project" value="InterPro"/>
</dbReference>
<dbReference type="Gene3D" id="3.40.50.300">
    <property type="entry name" value="P-loop containing nucleotide triphosphate hydrolases"/>
    <property type="match status" value="3"/>
</dbReference>
<dbReference type="Gene3D" id="1.20.1270.280">
    <property type="match status" value="1"/>
</dbReference>
<dbReference type="Pfam" id="PF12777">
    <property type="entry name" value="MT"/>
    <property type="match status" value="1"/>
</dbReference>
<dbReference type="GO" id="GO:0007018">
    <property type="term" value="P:microtubule-based movement"/>
    <property type="evidence" value="ECO:0007669"/>
    <property type="project" value="InterPro"/>
</dbReference>
<evidence type="ECO:0000256" key="7">
    <source>
        <dbReference type="ARBA" id="ARBA00023017"/>
    </source>
</evidence>
<keyword evidence="8 13" id="KW-0175">Coiled coil</keyword>
<dbReference type="GO" id="GO:0045505">
    <property type="term" value="F:dynein intermediate chain binding"/>
    <property type="evidence" value="ECO:0007669"/>
    <property type="project" value="InterPro"/>
</dbReference>
<dbReference type="OrthoDB" id="5593012at2759"/>
<dbReference type="GO" id="GO:0008569">
    <property type="term" value="F:minus-end-directed microtubule motor activity"/>
    <property type="evidence" value="ECO:0007669"/>
    <property type="project" value="InterPro"/>
</dbReference>
<keyword evidence="4" id="KW-0493">Microtubule</keyword>
<comment type="subcellular location">
    <subcellularLocation>
        <location evidence="1">Cytoplasm</location>
        <location evidence="1">Cytoskeleton</location>
        <location evidence="1">Cilium axoneme</location>
    </subcellularLocation>
</comment>
<dbReference type="Pfam" id="PF17857">
    <property type="entry name" value="AAA_lid_1"/>
    <property type="match status" value="1"/>
</dbReference>
<sequence length="1963" mass="223250">SIIMSKLDKRRKGVFGPPMGKKAIIFVDDLNMPAKEVYGAQPPIELLRQFIDHGNWYDLKDTSKITLQDILFLTAMGPPGGGRNTITLRFMRHFSIISMNPFNEESMTKIFSTLISTYMRQTDFSSEAFNLGLLIVGATLEMYKQAMKNLLPTPAKSHYIFNLRDFSRVILGVCLIKKEQIEDKKTLVRLWVHEVMRVFYDRLTDDADRQWLFKSVSAILKDNFKENMDVLFAHLSSKSQGGKVQEEDLRSLMFGDYMDPDAVPDDRVYKEVRSLDDFYNIVGTCLDEYNITHKNAMNLVVFRYVLEHLSRICRVLRQPGGNALLVGVGGSGRQSLTKLAAAMAGHSLVQPEISKSYGLQEWREDVKNVLNTAGGQGKTTVFLITDTQIKEEAFLEDIDSLLNTGEVPNLFASDEKVEIMEAVRPIAQAGDRNAEFSPLALFAFFVNRCKENLHIIIAFSPIGDAFRNRLRQFPSLINCCTIDWFQAWPDDALMRVANKFLEEADIAENDKLEVVNICKHFHQSVRELSERFLRELGRHNYVTPTSYLELINAFKNLLHQKQDETMKAKQRYLVGLEKLAFASSQVATMQKELEELQPQLVISAEENEKMLKVIEVESADVEKTSEKVKQDEAAANESASQAQALKDDCEAQLAEALPALELAIAALNTLKPADVTIVKSMKSPPAGVRLVMAAVCVMKDIKPEKISNPDKPGQKMLDYWGPSKRLLGDMNFLQMLQEYDKDNIPVHIMKKIREEYITNPTFKPEIVANASSAAEGLCKWILALEVYDRVAKVVAPKKEKLREAEADLARMMENLNAKRAELAAVQKKLEDLKNTFHEMIANKERLEFQVDMCGKKLVRAEKLIGGLGGEKERWIVAASELQKIYDNLMGDVLISAGVIAYLGPFTSSFRDLQTSKWVSICQSKKIPCSTEFSLSKTLGEPIKIQAWNIAGLPRDNFSIDNGVIVANSRRWPLMIDPQGQANRWVKNSEKDSNLSVIKLSDSDYMRTLENCVSFGNPLLLENVGEELDPSLEPLLLKQTFKQAGIEMIRLGENIMEYSLDFRFYITTKLRNPHYLPELSTKVSLLNFMITPEGLEDQLLGIVVAKERPELEEERQALIITSAANRRQLKEIEDNILHTLSSSEGNILEDEAAIQILDSSKIVSDDITKKQKVAEETEKKIEASRVGYRPIAKHSSILFFSITDLPNIDPMYQYSLTWFVNLFIMSIQDRARKDLNQEEYMFFLTGGVGLENKLANPAPSWLVDKSWDEICRMSELKNFSGFREDFVKDVDKWSDFYAEREPHKVELPEPWNKKLNDFQRMILLRTIRPDKIVLAITDFVMEKLGKKFVEPPPFDLAKSYMDSNPWTPLIFVLSPGADPTMNLLKYAEDKGFGGNKFNSISLGQGQGPIAANMIKQAQQDGSWVLLQNCHLAVSWMHSLERICEELTPETTHSEFRLWLTSYPSPKFPVTVLQNGVKMTNEPPTGLRQNLLQSYLNDPISDESFFKGCPGKEQSFEKLLFGLCFFHALVQERRKFGPLGWNIPYGFNESDLRISVRQLQMFINEYDEIPFSAITYMTGECNYGGRVTDDWDRRCLMTILADFYNPAVVTDPKYKFSASGNYHCPTKTGYQEAIEFIKSLPGTQHPEIFGMHENVEISRELQEVQLLFDSVLLTQGGQAGSGGSTDEALDDIATDILSKLPEDYDIEAAIAKYPVIYSESMNTVLVQEMERFNKLLDIIRSSLQNMQKAIKGLVVMSAELEALASSLLIGKQPAMWMKRSYPSLKPLGSYVNDFLERLKFLQQWYVNGKPEDFWVSGFFFTQAFLTGVMQNFARKYTIPIDTLAFDFEVLTHDRMDKSPTDGAYIYGLFLDGARWDKKNGCLEEQRPKILNEPVPVIWLLPKRMDEIDESRQRYKCPVYKTSERKGVLSTTGHSTNFVLAILLPTKKPFQHWIKRGCACLCQKDD</sequence>
<dbReference type="InterPro" id="IPR035706">
    <property type="entry name" value="AAA_9"/>
</dbReference>
<dbReference type="FunFam" id="1.20.920.20:FF:000006">
    <property type="entry name" value="Dynein, axonemal, heavy chain 6"/>
    <property type="match status" value="1"/>
</dbReference>
<evidence type="ECO:0000256" key="2">
    <source>
        <dbReference type="ARBA" id="ARBA00008887"/>
    </source>
</evidence>
<evidence type="ECO:0000256" key="10">
    <source>
        <dbReference type="ARBA" id="ARBA00023175"/>
    </source>
</evidence>
<evidence type="ECO:0000259" key="18">
    <source>
        <dbReference type="Pfam" id="PF17857"/>
    </source>
</evidence>
<evidence type="ECO:0000259" key="17">
    <source>
        <dbReference type="Pfam" id="PF12781"/>
    </source>
</evidence>
<evidence type="ECO:0000256" key="6">
    <source>
        <dbReference type="ARBA" id="ARBA00022840"/>
    </source>
</evidence>
<keyword evidence="5" id="KW-0547">Nucleotide-binding</keyword>
<dbReference type="GO" id="GO:0030286">
    <property type="term" value="C:dynein complex"/>
    <property type="evidence" value="ECO:0007669"/>
    <property type="project" value="UniProtKB-KW"/>
</dbReference>
<keyword evidence="12" id="KW-0966">Cell projection</keyword>
<feature type="non-terminal residue" evidence="21">
    <location>
        <position position="1"/>
    </location>
</feature>
<dbReference type="InterPro" id="IPR024317">
    <property type="entry name" value="Dynein_heavy_chain_D4_dom"/>
</dbReference>
<dbReference type="GO" id="GO:0005524">
    <property type="term" value="F:ATP binding"/>
    <property type="evidence" value="ECO:0007669"/>
    <property type="project" value="UniProtKB-KW"/>
</dbReference>
<evidence type="ECO:0000259" key="19">
    <source>
        <dbReference type="Pfam" id="PF18198"/>
    </source>
</evidence>
<evidence type="ECO:0000256" key="3">
    <source>
        <dbReference type="ARBA" id="ARBA00022490"/>
    </source>
</evidence>
<dbReference type="GO" id="GO:0005930">
    <property type="term" value="C:axoneme"/>
    <property type="evidence" value="ECO:0007669"/>
    <property type="project" value="UniProtKB-SubCell"/>
</dbReference>
<dbReference type="FunFam" id="3.40.50.300:FF:002141">
    <property type="entry name" value="Dynein heavy chain"/>
    <property type="match status" value="1"/>
</dbReference>
<dbReference type="InterPro" id="IPR043160">
    <property type="entry name" value="Dynein_C_barrel"/>
</dbReference>
<dbReference type="Pfam" id="PF18198">
    <property type="entry name" value="AAA_lid_11"/>
    <property type="match status" value="1"/>
</dbReference>
<accession>A0A8S3YLQ1</accession>
<dbReference type="GO" id="GO:0005874">
    <property type="term" value="C:microtubule"/>
    <property type="evidence" value="ECO:0007669"/>
    <property type="project" value="UniProtKB-KW"/>
</dbReference>
<dbReference type="InterPro" id="IPR042219">
    <property type="entry name" value="AAA_lid_11_sf"/>
</dbReference>
<dbReference type="PANTHER" id="PTHR22878:SF70">
    <property type="entry name" value="DYNEIN HEAVY CHAIN 2, AXONEMAL"/>
    <property type="match status" value="1"/>
</dbReference>
<evidence type="ECO:0000256" key="5">
    <source>
        <dbReference type="ARBA" id="ARBA00022741"/>
    </source>
</evidence>
<evidence type="ECO:0000256" key="8">
    <source>
        <dbReference type="ARBA" id="ARBA00023054"/>
    </source>
</evidence>
<evidence type="ECO:0000256" key="13">
    <source>
        <dbReference type="SAM" id="Coils"/>
    </source>
</evidence>
<feature type="domain" description="Dynein heavy chain 3 AAA+ lid" evidence="18">
    <location>
        <begin position="136"/>
        <end position="229"/>
    </location>
</feature>
<comment type="caution">
    <text evidence="21">The sequence shown here is derived from an EMBL/GenBank/DDBJ whole genome shotgun (WGS) entry which is preliminary data.</text>
</comment>
<dbReference type="InterPro" id="IPR024743">
    <property type="entry name" value="Dynein_HC_stalk"/>
</dbReference>
<reference evidence="21" key="1">
    <citation type="submission" date="2021-04" db="EMBL/GenBank/DDBJ databases">
        <authorList>
            <consortium name="Molecular Ecology Group"/>
        </authorList>
    </citation>
    <scope>NUCLEOTIDE SEQUENCE</scope>
</reference>
<dbReference type="PANTHER" id="PTHR22878">
    <property type="entry name" value="DYNEIN HEAVY CHAIN 6, AXONEMAL-LIKE-RELATED"/>
    <property type="match status" value="1"/>
</dbReference>
<keyword evidence="6" id="KW-0067">ATP-binding</keyword>
<dbReference type="FunFam" id="1.20.920.30:FF:000002">
    <property type="entry name" value="Dynein axonemal heavy chain 3"/>
    <property type="match status" value="1"/>
</dbReference>
<dbReference type="InterPro" id="IPR041228">
    <property type="entry name" value="Dynein_C"/>
</dbReference>
<protein>
    <submittedName>
        <fullName evidence="21">Uncharacterized protein</fullName>
    </submittedName>
</protein>
<feature type="domain" description="Dynein heavy chain region D6 P-loop" evidence="14">
    <location>
        <begin position="1364"/>
        <end position="1478"/>
    </location>
</feature>
<dbReference type="Pfam" id="PF12781">
    <property type="entry name" value="AAA_9"/>
    <property type="match status" value="1"/>
</dbReference>
<feature type="domain" description="Dynein heavy chain coiled coil stalk" evidence="15">
    <location>
        <begin position="573"/>
        <end position="912"/>
    </location>
</feature>
<evidence type="ECO:0000259" key="15">
    <source>
        <dbReference type="Pfam" id="PF12777"/>
    </source>
</evidence>
<gene>
    <name evidence="21" type="ORF">CUNI_LOCUS1588</name>
</gene>
<dbReference type="FunFam" id="3.40.50.300:FF:000362">
    <property type="entry name" value="Dynein, axonemal, heavy chain 6"/>
    <property type="match status" value="1"/>
</dbReference>
<evidence type="ECO:0000313" key="22">
    <source>
        <dbReference type="Proteomes" id="UP000678393"/>
    </source>
</evidence>
<proteinExistence type="inferred from homology"/>
<evidence type="ECO:0000256" key="12">
    <source>
        <dbReference type="ARBA" id="ARBA00023273"/>
    </source>
</evidence>
<evidence type="ECO:0000259" key="20">
    <source>
        <dbReference type="Pfam" id="PF18199"/>
    </source>
</evidence>
<dbReference type="Gene3D" id="3.10.490.20">
    <property type="match status" value="1"/>
</dbReference>
<feature type="domain" description="Dynein heavy chain AAA module D4" evidence="16">
    <location>
        <begin position="297"/>
        <end position="557"/>
    </location>
</feature>
<evidence type="ECO:0000256" key="1">
    <source>
        <dbReference type="ARBA" id="ARBA00004430"/>
    </source>
</evidence>
<name>A0A8S3YLQ1_9EUPU</name>
<organism evidence="21 22">
    <name type="scientific">Candidula unifasciata</name>
    <dbReference type="NCBI Taxonomy" id="100452"/>
    <lineage>
        <taxon>Eukaryota</taxon>
        <taxon>Metazoa</taxon>
        <taxon>Spiralia</taxon>
        <taxon>Lophotrochozoa</taxon>
        <taxon>Mollusca</taxon>
        <taxon>Gastropoda</taxon>
        <taxon>Heterobranchia</taxon>
        <taxon>Euthyneura</taxon>
        <taxon>Panpulmonata</taxon>
        <taxon>Eupulmonata</taxon>
        <taxon>Stylommatophora</taxon>
        <taxon>Helicina</taxon>
        <taxon>Helicoidea</taxon>
        <taxon>Geomitridae</taxon>
        <taxon>Candidula</taxon>
    </lineage>
</organism>
<dbReference type="InterPro" id="IPR041658">
    <property type="entry name" value="AAA_lid_11"/>
</dbReference>
<evidence type="ECO:0000313" key="21">
    <source>
        <dbReference type="EMBL" id="CAG5116030.1"/>
    </source>
</evidence>
<dbReference type="Gene3D" id="6.10.140.1060">
    <property type="match status" value="1"/>
</dbReference>
<evidence type="ECO:0000259" key="14">
    <source>
        <dbReference type="Pfam" id="PF03028"/>
    </source>
</evidence>
<keyword evidence="11" id="KW-0206">Cytoskeleton</keyword>
<evidence type="ECO:0000256" key="4">
    <source>
        <dbReference type="ARBA" id="ARBA00022701"/>
    </source>
</evidence>
<dbReference type="Proteomes" id="UP000678393">
    <property type="component" value="Unassembled WGS sequence"/>
</dbReference>
<keyword evidence="3" id="KW-0963">Cytoplasm</keyword>
<keyword evidence="9" id="KW-0969">Cilium</keyword>
<feature type="domain" description="Dynein heavy chain C-terminal" evidence="20">
    <location>
        <begin position="1660"/>
        <end position="1959"/>
    </location>
</feature>
<keyword evidence="7" id="KW-0243">Dynein</keyword>
<dbReference type="EMBL" id="CAJHNH020000202">
    <property type="protein sequence ID" value="CAG5116030.1"/>
    <property type="molecule type" value="Genomic_DNA"/>
</dbReference>
<dbReference type="FunFam" id="3.40.50.300:FF:000223">
    <property type="entry name" value="Dynein heavy chain 3, axonemal"/>
    <property type="match status" value="1"/>
</dbReference>